<protein>
    <recommendedName>
        <fullName evidence="2">BTB domain-containing protein</fullName>
    </recommendedName>
</protein>
<organism evidence="3 4">
    <name type="scientific">Microthyrium microscopicum</name>
    <dbReference type="NCBI Taxonomy" id="703497"/>
    <lineage>
        <taxon>Eukaryota</taxon>
        <taxon>Fungi</taxon>
        <taxon>Dikarya</taxon>
        <taxon>Ascomycota</taxon>
        <taxon>Pezizomycotina</taxon>
        <taxon>Dothideomycetes</taxon>
        <taxon>Dothideomycetes incertae sedis</taxon>
        <taxon>Microthyriales</taxon>
        <taxon>Microthyriaceae</taxon>
        <taxon>Microthyrium</taxon>
    </lineage>
</organism>
<dbReference type="OrthoDB" id="1022638at2759"/>
<dbReference type="PROSITE" id="PS50097">
    <property type="entry name" value="BTB"/>
    <property type="match status" value="1"/>
</dbReference>
<accession>A0A6A6U7F5</accession>
<proteinExistence type="predicted"/>
<dbReference type="InterPro" id="IPR011333">
    <property type="entry name" value="SKP1/BTB/POZ_sf"/>
</dbReference>
<dbReference type="SUPFAM" id="SSF54695">
    <property type="entry name" value="POZ domain"/>
    <property type="match status" value="1"/>
</dbReference>
<feature type="domain" description="BTB" evidence="2">
    <location>
        <begin position="40"/>
        <end position="109"/>
    </location>
</feature>
<dbReference type="InterPro" id="IPR000210">
    <property type="entry name" value="BTB/POZ_dom"/>
</dbReference>
<keyword evidence="4" id="KW-1185">Reference proteome</keyword>
<dbReference type="PANTHER" id="PTHR47843">
    <property type="entry name" value="BTB DOMAIN-CONTAINING PROTEIN-RELATED"/>
    <property type="match status" value="1"/>
</dbReference>
<evidence type="ECO:0000259" key="2">
    <source>
        <dbReference type="PROSITE" id="PS50097"/>
    </source>
</evidence>
<evidence type="ECO:0000256" key="1">
    <source>
        <dbReference type="SAM" id="MobiDB-lite"/>
    </source>
</evidence>
<dbReference type="Gene3D" id="3.30.710.10">
    <property type="entry name" value="Potassium Channel Kv1.1, Chain A"/>
    <property type="match status" value="1"/>
</dbReference>
<feature type="region of interest" description="Disordered" evidence="1">
    <location>
        <begin position="1"/>
        <end position="31"/>
    </location>
</feature>
<dbReference type="EMBL" id="MU004237">
    <property type="protein sequence ID" value="KAF2668072.1"/>
    <property type="molecule type" value="Genomic_DNA"/>
</dbReference>
<sequence>MAPISTSTPSAAVQAHLSGTQPHAIRRPTSQRPNITASITKVLVGMKEDVFMVHTETLRSSSGFFQAMLRAGANFKENVENQVKLPDCDSKIFTLYVEFLYTGKLFTQLLESADITVHEERRVLVGLLKLADFLQDETLHNAAIDYLTNPAGFPISLVALAHKNLPKDSQLIRLLLFKCIHGTVGTTYNDGQDHDIESCADLSEFWWAVAKGKEALLNKIYLENKGKPDPIWSATSGRCTYHVHKDGKMCE</sequence>
<dbReference type="CDD" id="cd18186">
    <property type="entry name" value="BTB_POZ_ZBTB_KLHL-like"/>
    <property type="match status" value="1"/>
</dbReference>
<evidence type="ECO:0000313" key="4">
    <source>
        <dbReference type="Proteomes" id="UP000799302"/>
    </source>
</evidence>
<dbReference type="Pfam" id="PF00651">
    <property type="entry name" value="BTB"/>
    <property type="match status" value="1"/>
</dbReference>
<dbReference type="AlphaFoldDB" id="A0A6A6U7F5"/>
<dbReference type="PANTHER" id="PTHR47843:SF2">
    <property type="entry name" value="BTB DOMAIN-CONTAINING PROTEIN"/>
    <property type="match status" value="1"/>
</dbReference>
<reference evidence="3" key="1">
    <citation type="journal article" date="2020" name="Stud. Mycol.">
        <title>101 Dothideomycetes genomes: a test case for predicting lifestyles and emergence of pathogens.</title>
        <authorList>
            <person name="Haridas S."/>
            <person name="Albert R."/>
            <person name="Binder M."/>
            <person name="Bloem J."/>
            <person name="Labutti K."/>
            <person name="Salamov A."/>
            <person name="Andreopoulos B."/>
            <person name="Baker S."/>
            <person name="Barry K."/>
            <person name="Bills G."/>
            <person name="Bluhm B."/>
            <person name="Cannon C."/>
            <person name="Castanera R."/>
            <person name="Culley D."/>
            <person name="Daum C."/>
            <person name="Ezra D."/>
            <person name="Gonzalez J."/>
            <person name="Henrissat B."/>
            <person name="Kuo A."/>
            <person name="Liang C."/>
            <person name="Lipzen A."/>
            <person name="Lutzoni F."/>
            <person name="Magnuson J."/>
            <person name="Mondo S."/>
            <person name="Nolan M."/>
            <person name="Ohm R."/>
            <person name="Pangilinan J."/>
            <person name="Park H.-J."/>
            <person name="Ramirez L."/>
            <person name="Alfaro M."/>
            <person name="Sun H."/>
            <person name="Tritt A."/>
            <person name="Yoshinaga Y."/>
            <person name="Zwiers L.-H."/>
            <person name="Turgeon B."/>
            <person name="Goodwin S."/>
            <person name="Spatafora J."/>
            <person name="Crous P."/>
            <person name="Grigoriev I."/>
        </authorList>
    </citation>
    <scope>NUCLEOTIDE SEQUENCE</scope>
    <source>
        <strain evidence="3">CBS 115976</strain>
    </source>
</reference>
<evidence type="ECO:0000313" key="3">
    <source>
        <dbReference type="EMBL" id="KAF2668072.1"/>
    </source>
</evidence>
<name>A0A6A6U7F5_9PEZI</name>
<feature type="compositionally biased region" description="Polar residues" evidence="1">
    <location>
        <begin position="1"/>
        <end position="21"/>
    </location>
</feature>
<gene>
    <name evidence="3" type="ORF">BT63DRAFT_308805</name>
</gene>
<dbReference type="Proteomes" id="UP000799302">
    <property type="component" value="Unassembled WGS sequence"/>
</dbReference>